<proteinExistence type="predicted"/>
<name>A0A168DWQ7_CORFA</name>
<dbReference type="AlphaFoldDB" id="A0A168DWQ7"/>
<reference evidence="2 3" key="1">
    <citation type="journal article" date="2016" name="Genome Biol. Evol.">
        <title>Divergent and convergent evolution of fungal pathogenicity.</title>
        <authorList>
            <person name="Shang Y."/>
            <person name="Xiao G."/>
            <person name="Zheng P."/>
            <person name="Cen K."/>
            <person name="Zhan S."/>
            <person name="Wang C."/>
        </authorList>
    </citation>
    <scope>NUCLEOTIDE SEQUENCE [LARGE SCALE GENOMIC DNA]</scope>
    <source>
        <strain evidence="2 3">ARSEF 2679</strain>
    </source>
</reference>
<evidence type="ECO:0000256" key="1">
    <source>
        <dbReference type="SAM" id="MobiDB-lite"/>
    </source>
</evidence>
<evidence type="ECO:0000313" key="3">
    <source>
        <dbReference type="Proteomes" id="UP000076744"/>
    </source>
</evidence>
<dbReference type="GeneID" id="30016293"/>
<feature type="region of interest" description="Disordered" evidence="1">
    <location>
        <begin position="418"/>
        <end position="442"/>
    </location>
</feature>
<feature type="region of interest" description="Disordered" evidence="1">
    <location>
        <begin position="23"/>
        <end position="135"/>
    </location>
</feature>
<feature type="compositionally biased region" description="Polar residues" evidence="1">
    <location>
        <begin position="420"/>
        <end position="442"/>
    </location>
</feature>
<protein>
    <submittedName>
        <fullName evidence="2">Restless-like transposase</fullName>
    </submittedName>
</protein>
<dbReference type="Proteomes" id="UP000076744">
    <property type="component" value="Unassembled WGS sequence"/>
</dbReference>
<feature type="compositionally biased region" description="Polar residues" evidence="1">
    <location>
        <begin position="50"/>
        <end position="63"/>
    </location>
</feature>
<evidence type="ECO:0000313" key="2">
    <source>
        <dbReference type="EMBL" id="OAA73100.1"/>
    </source>
</evidence>
<keyword evidence="3" id="KW-1185">Reference proteome</keyword>
<dbReference type="EMBL" id="AZHB01000001">
    <property type="protein sequence ID" value="OAA73100.1"/>
    <property type="molecule type" value="Genomic_DNA"/>
</dbReference>
<comment type="caution">
    <text evidence="2">The sequence shown here is derived from an EMBL/GenBank/DDBJ whole genome shotgun (WGS) entry which is preliminary data.</text>
</comment>
<dbReference type="RefSeq" id="XP_018708058.1">
    <property type="nucleotide sequence ID" value="XM_018843608.1"/>
</dbReference>
<dbReference type="OrthoDB" id="3359339at2759"/>
<accession>A0A168DWQ7</accession>
<feature type="compositionally biased region" description="Basic and acidic residues" evidence="1">
    <location>
        <begin position="75"/>
        <end position="99"/>
    </location>
</feature>
<gene>
    <name evidence="2" type="ORF">ISF_00001</name>
</gene>
<organism evidence="2 3">
    <name type="scientific">Cordyceps fumosorosea (strain ARSEF 2679)</name>
    <name type="common">Isaria fumosorosea</name>
    <dbReference type="NCBI Taxonomy" id="1081104"/>
    <lineage>
        <taxon>Eukaryota</taxon>
        <taxon>Fungi</taxon>
        <taxon>Dikarya</taxon>
        <taxon>Ascomycota</taxon>
        <taxon>Pezizomycotina</taxon>
        <taxon>Sordariomycetes</taxon>
        <taxon>Hypocreomycetidae</taxon>
        <taxon>Hypocreales</taxon>
        <taxon>Cordycipitaceae</taxon>
        <taxon>Cordyceps</taxon>
    </lineage>
</organism>
<sequence>MAPDFTAIANQAEADLNTYQAKTGAARSQALDDASINSTADKKFADRGAQVTTGDELSTSGSFNKRIPSSEGGVLDDRGRQSRGEQFEDNSQRSLDKLNKPSKHTSTNDGDVVPARVPPVSGLGGQDDIATKGQKAQISNVGSRLGIVVGVDGAHPGIWGVVRLAEGARVEEDVAALVRVRFEVDDGAPDVIHSFEYLLGVLEHYKSVAEDFPEPEHFKVGINLAWEKLDKYYCKLDETPIYYAALALHPAYRWDWFTDHWAEHPEWVDKAKHMVQDVWGRSYANLAVVVNAENQEPVAKRRKQYHNAFEDHCFEARRKPAEQHRAIGPILDEYEAGDEALIGALSSILLRSGVFLICCGPESRPIRRRAGDRTTSTNLLLIWERYKDREVDCEVVPTPEDVSMDYIERRLARSVAGSALSRSPSTTATSFRKGNNKTKQTAAGTAIDDEYARYCAEDVVNSPHYRCRPID</sequence>